<dbReference type="EMBL" id="QGGO01000010">
    <property type="protein sequence ID" value="PWK26687.1"/>
    <property type="molecule type" value="Genomic_DNA"/>
</dbReference>
<dbReference type="AlphaFoldDB" id="A0A316EDD1"/>
<dbReference type="Proteomes" id="UP000245489">
    <property type="component" value="Unassembled WGS sequence"/>
</dbReference>
<sequence length="118" mass="13190">MKTLIIGASINPERYAFKAANSLLAHGHEIVLVGQKEGEIQGHNIITNYPDFEDIDTVTMYVGPRNQPALYDYILRQNPRRIIFNPGTENPAFEAMAQEKGIEVEEACTLVLLAIGQY</sequence>
<gene>
    <name evidence="2" type="ORF">LV89_02196</name>
</gene>
<dbReference type="Gene3D" id="3.40.50.720">
    <property type="entry name" value="NAD(P)-binding Rossmann-like Domain"/>
    <property type="match status" value="1"/>
</dbReference>
<dbReference type="SUPFAM" id="SSF51735">
    <property type="entry name" value="NAD(P)-binding Rossmann-fold domains"/>
    <property type="match status" value="1"/>
</dbReference>
<keyword evidence="3" id="KW-1185">Reference proteome</keyword>
<name>A0A316EDD1_9BACT</name>
<dbReference type="InterPro" id="IPR036291">
    <property type="entry name" value="NAD(P)-bd_dom_sf"/>
</dbReference>
<reference evidence="2 3" key="1">
    <citation type="submission" date="2018-05" db="EMBL/GenBank/DDBJ databases">
        <title>Genomic Encyclopedia of Archaeal and Bacterial Type Strains, Phase II (KMG-II): from individual species to whole genera.</title>
        <authorList>
            <person name="Goeker M."/>
        </authorList>
    </citation>
    <scope>NUCLEOTIDE SEQUENCE [LARGE SCALE GENOMIC DNA]</scope>
    <source>
        <strain evidence="2 3">DSM 22214</strain>
    </source>
</reference>
<dbReference type="Pfam" id="PF13380">
    <property type="entry name" value="CoA_binding_2"/>
    <property type="match status" value="1"/>
</dbReference>
<dbReference type="RefSeq" id="WP_229201505.1">
    <property type="nucleotide sequence ID" value="NZ_QGGO01000010.1"/>
</dbReference>
<dbReference type="InterPro" id="IPR003781">
    <property type="entry name" value="CoA-bd"/>
</dbReference>
<proteinExistence type="predicted"/>
<protein>
    <recommendedName>
        <fullName evidence="1">CoA-binding domain-containing protein</fullName>
    </recommendedName>
</protein>
<comment type="caution">
    <text evidence="2">The sequence shown here is derived from an EMBL/GenBank/DDBJ whole genome shotgun (WGS) entry which is preliminary data.</text>
</comment>
<evidence type="ECO:0000313" key="2">
    <source>
        <dbReference type="EMBL" id="PWK26687.1"/>
    </source>
</evidence>
<accession>A0A316EDD1</accession>
<evidence type="ECO:0000313" key="3">
    <source>
        <dbReference type="Proteomes" id="UP000245489"/>
    </source>
</evidence>
<feature type="domain" description="CoA-binding" evidence="1">
    <location>
        <begin position="3"/>
        <end position="113"/>
    </location>
</feature>
<evidence type="ECO:0000259" key="1">
    <source>
        <dbReference type="Pfam" id="PF13380"/>
    </source>
</evidence>
<organism evidence="2 3">
    <name type="scientific">Arcicella aurantiaca</name>
    <dbReference type="NCBI Taxonomy" id="591202"/>
    <lineage>
        <taxon>Bacteria</taxon>
        <taxon>Pseudomonadati</taxon>
        <taxon>Bacteroidota</taxon>
        <taxon>Cytophagia</taxon>
        <taxon>Cytophagales</taxon>
        <taxon>Flectobacillaceae</taxon>
        <taxon>Arcicella</taxon>
    </lineage>
</organism>